<evidence type="ECO:0000313" key="1">
    <source>
        <dbReference type="EMBL" id="GMH12797.1"/>
    </source>
</evidence>
<sequence>MDLLSCQKGRARPLVIPPSMEGKAFAVLNASHEQGRLPSTAITTINESSGALMTVNSDQQPLDFSTNEIKEGSGASFATIGFDDRLASRIGIIP</sequence>
<dbReference type="EMBL" id="BSYO01000012">
    <property type="protein sequence ID" value="GMH12797.1"/>
    <property type="molecule type" value="Genomic_DNA"/>
</dbReference>
<accession>A0AAD3SLP6</accession>
<evidence type="ECO:0000313" key="2">
    <source>
        <dbReference type="Proteomes" id="UP001279734"/>
    </source>
</evidence>
<name>A0AAD3SLP6_NEPGR</name>
<organism evidence="1 2">
    <name type="scientific">Nepenthes gracilis</name>
    <name type="common">Slender pitcher plant</name>
    <dbReference type="NCBI Taxonomy" id="150966"/>
    <lineage>
        <taxon>Eukaryota</taxon>
        <taxon>Viridiplantae</taxon>
        <taxon>Streptophyta</taxon>
        <taxon>Embryophyta</taxon>
        <taxon>Tracheophyta</taxon>
        <taxon>Spermatophyta</taxon>
        <taxon>Magnoliopsida</taxon>
        <taxon>eudicotyledons</taxon>
        <taxon>Gunneridae</taxon>
        <taxon>Pentapetalae</taxon>
        <taxon>Caryophyllales</taxon>
        <taxon>Nepenthaceae</taxon>
        <taxon>Nepenthes</taxon>
    </lineage>
</organism>
<dbReference type="Proteomes" id="UP001279734">
    <property type="component" value="Unassembled WGS sequence"/>
</dbReference>
<keyword evidence="2" id="KW-1185">Reference proteome</keyword>
<gene>
    <name evidence="1" type="ORF">Nepgr_014638</name>
</gene>
<protein>
    <submittedName>
        <fullName evidence="1">Uncharacterized protein</fullName>
    </submittedName>
</protein>
<proteinExistence type="predicted"/>
<comment type="caution">
    <text evidence="1">The sequence shown here is derived from an EMBL/GenBank/DDBJ whole genome shotgun (WGS) entry which is preliminary data.</text>
</comment>
<dbReference type="AlphaFoldDB" id="A0AAD3SLP6"/>
<reference evidence="1" key="1">
    <citation type="submission" date="2023-05" db="EMBL/GenBank/DDBJ databases">
        <title>Nepenthes gracilis genome sequencing.</title>
        <authorList>
            <person name="Fukushima K."/>
        </authorList>
    </citation>
    <scope>NUCLEOTIDE SEQUENCE</scope>
    <source>
        <strain evidence="1">SING2019-196</strain>
    </source>
</reference>